<dbReference type="Gene3D" id="2.30.42.10">
    <property type="match status" value="1"/>
</dbReference>
<feature type="domain" description="Peptidase M61 N-terminal" evidence="3">
    <location>
        <begin position="55"/>
        <end position="228"/>
    </location>
</feature>
<dbReference type="InterPro" id="IPR040756">
    <property type="entry name" value="Peptidase_M61_N"/>
</dbReference>
<keyword evidence="5" id="KW-1185">Reference proteome</keyword>
<keyword evidence="1" id="KW-0732">Signal</keyword>
<protein>
    <submittedName>
        <fullName evidence="4">Peptidase M61</fullName>
    </submittedName>
</protein>
<dbReference type="AlphaFoldDB" id="A0A6I4TEE3"/>
<dbReference type="EMBL" id="WTZA01000001">
    <property type="protein sequence ID" value="MXO75164.1"/>
    <property type="molecule type" value="Genomic_DNA"/>
</dbReference>
<evidence type="ECO:0000313" key="5">
    <source>
        <dbReference type="Proteomes" id="UP000439522"/>
    </source>
</evidence>
<name>A0A6I4TEE3_9SPHN</name>
<organism evidence="4 5">
    <name type="scientific">Tsuneonella aeria</name>
    <dbReference type="NCBI Taxonomy" id="1837929"/>
    <lineage>
        <taxon>Bacteria</taxon>
        <taxon>Pseudomonadati</taxon>
        <taxon>Pseudomonadota</taxon>
        <taxon>Alphaproteobacteria</taxon>
        <taxon>Sphingomonadales</taxon>
        <taxon>Erythrobacteraceae</taxon>
        <taxon>Tsuneonella</taxon>
    </lineage>
</organism>
<accession>A0A6I4TEE3</accession>
<evidence type="ECO:0000259" key="3">
    <source>
        <dbReference type="Pfam" id="PF17899"/>
    </source>
</evidence>
<dbReference type="InterPro" id="IPR036034">
    <property type="entry name" value="PDZ_sf"/>
</dbReference>
<feature type="signal peptide" evidence="1">
    <location>
        <begin position="1"/>
        <end position="22"/>
    </location>
</feature>
<dbReference type="Pfam" id="PF17899">
    <property type="entry name" value="Peptidase_M61_N"/>
    <property type="match status" value="1"/>
</dbReference>
<dbReference type="Gene3D" id="2.60.40.3650">
    <property type="match status" value="1"/>
</dbReference>
<proteinExistence type="predicted"/>
<evidence type="ECO:0000259" key="2">
    <source>
        <dbReference type="Pfam" id="PF05299"/>
    </source>
</evidence>
<sequence length="644" mass="70540">MRFLTAVAALPLALVLSAPVQAQGPVRSMPPVAAAPLAPPLPPSADVAYPGTMTLHVDASDTIGRTMRAVQTVPVAPGTRELVLLYPKWLPGNHGPTGQIHRIGDVRFTAGGAPLEWERDAGEPYAFRISLPEGAREVMAHLTYTNPFTTGDWRPLMTQAIANVQWEKISLYPVGHAVRRIRVAPRLTLPEGWTAAAALDGQTVQGRDVIWAETDYETLVDSPVFAGAHARSWDLGQNVRLNVFADHPRQLAAPPEMLPAHRKLVAEAIALFGTRQFDRYEFLVALTDELGGIGLEHHRSSENTFSGNGYTDWNGTAHQRGLLPHEMIHSWNGKHRRPAALWAPDYHTPTSGALLWVYEGQTSFWDSILAARSGLQPKEVALGEIASNAAYYAAQAGRGWRSVEDTTFNPALAYRKPQPFASLSRGTDYYNESALIWLEADQIIRRGTGERRGLEHFARAFFGTREGDWGVRTYTFEDVVAALNAVYPHDWATFLDTRFRQPGQPAPLKGIEMAGYRLVWKEEPNPFTRSGGAAGDFTWSLGFSVGSDGAVSGTHWGSPGFDAGLLPGTTIVSVDGLAFSRDRLTAAVKDAKGTDRPIRLIVKRGDRFDTVDVKWNGGLRFPWIEPAGTGTQPLDRLLAPRTGN</sequence>
<comment type="caution">
    <text evidence="4">The sequence shown here is derived from an EMBL/GenBank/DDBJ whole genome shotgun (WGS) entry which is preliminary data.</text>
</comment>
<dbReference type="SUPFAM" id="SSF50156">
    <property type="entry name" value="PDZ domain-like"/>
    <property type="match status" value="1"/>
</dbReference>
<dbReference type="Pfam" id="PF05299">
    <property type="entry name" value="Peptidase_M61"/>
    <property type="match status" value="1"/>
</dbReference>
<dbReference type="InterPro" id="IPR007963">
    <property type="entry name" value="Peptidase_M61_catalytic"/>
</dbReference>
<dbReference type="Gene3D" id="1.10.390.10">
    <property type="entry name" value="Neutral Protease Domain 2"/>
    <property type="match status" value="1"/>
</dbReference>
<feature type="chain" id="PRO_5026284947" evidence="1">
    <location>
        <begin position="23"/>
        <end position="644"/>
    </location>
</feature>
<gene>
    <name evidence="4" type="ORF">GRI40_08040</name>
</gene>
<dbReference type="PIRSF" id="PIRSF016493">
    <property type="entry name" value="Glycyl_aminpptds"/>
    <property type="match status" value="1"/>
</dbReference>
<dbReference type="Proteomes" id="UP000439522">
    <property type="component" value="Unassembled WGS sequence"/>
</dbReference>
<dbReference type="InterPro" id="IPR027268">
    <property type="entry name" value="Peptidase_M4/M1_CTD_sf"/>
</dbReference>
<evidence type="ECO:0000256" key="1">
    <source>
        <dbReference type="SAM" id="SignalP"/>
    </source>
</evidence>
<reference evidence="4 5" key="1">
    <citation type="submission" date="2019-12" db="EMBL/GenBank/DDBJ databases">
        <title>Genomic-based taxomic classification of the family Erythrobacteraceae.</title>
        <authorList>
            <person name="Xu L."/>
        </authorList>
    </citation>
    <scope>NUCLEOTIDE SEQUENCE [LARGE SCALE GENOMIC DNA]</scope>
    <source>
        <strain evidence="4 5">100921-2</strain>
    </source>
</reference>
<dbReference type="InterPro" id="IPR024191">
    <property type="entry name" value="Peptidase_M61"/>
</dbReference>
<feature type="domain" description="Peptidase M61 catalytic" evidence="2">
    <location>
        <begin position="320"/>
        <end position="436"/>
    </location>
</feature>
<evidence type="ECO:0000313" key="4">
    <source>
        <dbReference type="EMBL" id="MXO75164.1"/>
    </source>
</evidence>
<dbReference type="OrthoDB" id="9778516at2"/>